<feature type="domain" description="HTH merR-type" evidence="5">
    <location>
        <begin position="7"/>
        <end position="76"/>
    </location>
</feature>
<keyword evidence="7" id="KW-1185">Reference proteome</keyword>
<keyword evidence="2" id="KW-0805">Transcription regulation</keyword>
<reference evidence="6 7" key="1">
    <citation type="submission" date="2023-08" db="EMBL/GenBank/DDBJ databases">
        <title>Pleionea litopenaei sp. nov., isolated from stomach of juvenile Litopenaeus vannamei.</title>
        <authorList>
            <person name="Rho A.M."/>
            <person name="Hwang C.Y."/>
        </authorList>
    </citation>
    <scope>NUCLEOTIDE SEQUENCE [LARGE SCALE GENOMIC DNA]</scope>
    <source>
        <strain evidence="6 7">HL-JVS1</strain>
    </source>
</reference>
<dbReference type="AlphaFoldDB" id="A0AA51RRL5"/>
<dbReference type="KEGG" id="plei:Q9312_13570"/>
<proteinExistence type="predicted"/>
<name>A0AA51RRL5_9GAMM</name>
<dbReference type="GO" id="GO:0003700">
    <property type="term" value="F:DNA-binding transcription factor activity"/>
    <property type="evidence" value="ECO:0007669"/>
    <property type="project" value="InterPro"/>
</dbReference>
<dbReference type="SUPFAM" id="SSF46955">
    <property type="entry name" value="Putative DNA-binding domain"/>
    <property type="match status" value="1"/>
</dbReference>
<evidence type="ECO:0000256" key="1">
    <source>
        <dbReference type="ARBA" id="ARBA00022491"/>
    </source>
</evidence>
<dbReference type="Pfam" id="PF13411">
    <property type="entry name" value="MerR_1"/>
    <property type="match status" value="1"/>
</dbReference>
<keyword evidence="1" id="KW-0678">Repressor</keyword>
<dbReference type="SMART" id="SM00422">
    <property type="entry name" value="HTH_MERR"/>
    <property type="match status" value="1"/>
</dbReference>
<dbReference type="InterPro" id="IPR047057">
    <property type="entry name" value="MerR_fam"/>
</dbReference>
<dbReference type="RefSeq" id="WP_309201400.1">
    <property type="nucleotide sequence ID" value="NZ_CP133548.1"/>
</dbReference>
<dbReference type="PROSITE" id="PS50937">
    <property type="entry name" value="HTH_MERR_2"/>
    <property type="match status" value="1"/>
</dbReference>
<dbReference type="EMBL" id="CP133548">
    <property type="protein sequence ID" value="WMS86248.1"/>
    <property type="molecule type" value="Genomic_DNA"/>
</dbReference>
<evidence type="ECO:0000256" key="4">
    <source>
        <dbReference type="ARBA" id="ARBA00023163"/>
    </source>
</evidence>
<dbReference type="PANTHER" id="PTHR30204">
    <property type="entry name" value="REDOX-CYCLING DRUG-SENSING TRANSCRIPTIONAL ACTIVATOR SOXR"/>
    <property type="match status" value="1"/>
</dbReference>
<evidence type="ECO:0000256" key="3">
    <source>
        <dbReference type="ARBA" id="ARBA00023125"/>
    </source>
</evidence>
<protein>
    <submittedName>
        <fullName evidence="6">MerR family transcriptional regulator</fullName>
    </submittedName>
</protein>
<accession>A0AA51RRL5</accession>
<evidence type="ECO:0000259" key="5">
    <source>
        <dbReference type="PROSITE" id="PS50937"/>
    </source>
</evidence>
<dbReference type="Gene3D" id="1.10.1660.10">
    <property type="match status" value="1"/>
</dbReference>
<keyword evidence="3" id="KW-0238">DNA-binding</keyword>
<dbReference type="InterPro" id="IPR000551">
    <property type="entry name" value="MerR-type_HTH_dom"/>
</dbReference>
<dbReference type="GO" id="GO:0003677">
    <property type="term" value="F:DNA binding"/>
    <property type="evidence" value="ECO:0007669"/>
    <property type="project" value="UniProtKB-KW"/>
</dbReference>
<dbReference type="CDD" id="cd01104">
    <property type="entry name" value="HTH_MlrA-CarA"/>
    <property type="match status" value="1"/>
</dbReference>
<dbReference type="PANTHER" id="PTHR30204:SF69">
    <property type="entry name" value="MERR-FAMILY TRANSCRIPTIONAL REGULATOR"/>
    <property type="match status" value="1"/>
</dbReference>
<gene>
    <name evidence="6" type="ORF">Q9312_13570</name>
</gene>
<evidence type="ECO:0000256" key="2">
    <source>
        <dbReference type="ARBA" id="ARBA00023015"/>
    </source>
</evidence>
<sequence length="307" mass="34925">MSNLERTFSIGTVARLVGVSTHVLRVWERRYDLNLSSRNDKGRRVYSAIEIEKLKLIKHALDVGYKISDIAAMSMSELTHLKESSEATSSAIGKTEKDLFLVYGERLSHWLFRSRSSINYRTLEDLHALSKAVTQSEAIPKGIILELQSITPELEELIYTTRLELPKNVGIWIVCNNLSNAARWRLVQANIEVVSEALEADSVAKLLDRMKGFTYEKSVVDQRTLSDSQLDELISLENPILCDCPKHLADIYIKVDEFFRYTNECEKLSPKDSAVHRHIANKLIQLRSELTELTMDVANMDGIKLSK</sequence>
<dbReference type="InterPro" id="IPR009061">
    <property type="entry name" value="DNA-bd_dom_put_sf"/>
</dbReference>
<evidence type="ECO:0000313" key="6">
    <source>
        <dbReference type="EMBL" id="WMS86248.1"/>
    </source>
</evidence>
<evidence type="ECO:0000313" key="7">
    <source>
        <dbReference type="Proteomes" id="UP001239782"/>
    </source>
</evidence>
<dbReference type="Proteomes" id="UP001239782">
    <property type="component" value="Chromosome"/>
</dbReference>
<organism evidence="6 7">
    <name type="scientific">Pleionea litopenaei</name>
    <dbReference type="NCBI Taxonomy" id="3070815"/>
    <lineage>
        <taxon>Bacteria</taxon>
        <taxon>Pseudomonadati</taxon>
        <taxon>Pseudomonadota</taxon>
        <taxon>Gammaproteobacteria</taxon>
        <taxon>Oceanospirillales</taxon>
        <taxon>Pleioneaceae</taxon>
        <taxon>Pleionea</taxon>
    </lineage>
</organism>
<keyword evidence="4" id="KW-0804">Transcription</keyword>